<dbReference type="EMBL" id="VIKT02000002">
    <property type="protein sequence ID" value="NHF61868.1"/>
    <property type="molecule type" value="Genomic_DNA"/>
</dbReference>
<feature type="transmembrane region" description="Helical" evidence="8">
    <location>
        <begin position="45"/>
        <end position="61"/>
    </location>
</feature>
<dbReference type="NCBIfam" id="TIGR00546">
    <property type="entry name" value="lnt"/>
    <property type="match status" value="1"/>
</dbReference>
<accession>A0A9E5JK52</accession>
<organism evidence="10 11">
    <name type="scientific">Microcella pacifica</name>
    <dbReference type="NCBI Taxonomy" id="2591847"/>
    <lineage>
        <taxon>Bacteria</taxon>
        <taxon>Bacillati</taxon>
        <taxon>Actinomycetota</taxon>
        <taxon>Actinomycetes</taxon>
        <taxon>Micrococcales</taxon>
        <taxon>Microbacteriaceae</taxon>
        <taxon>Microcella</taxon>
    </lineage>
</organism>
<evidence type="ECO:0000256" key="7">
    <source>
        <dbReference type="ARBA" id="ARBA00023315"/>
    </source>
</evidence>
<dbReference type="Pfam" id="PF20154">
    <property type="entry name" value="LNT_N"/>
    <property type="match status" value="1"/>
</dbReference>
<dbReference type="OrthoDB" id="9804277at2"/>
<evidence type="ECO:0000256" key="5">
    <source>
        <dbReference type="ARBA" id="ARBA00022989"/>
    </source>
</evidence>
<dbReference type="SUPFAM" id="SSF56317">
    <property type="entry name" value="Carbon-nitrogen hydrolase"/>
    <property type="match status" value="1"/>
</dbReference>
<comment type="pathway">
    <text evidence="8">Protein modification; lipoprotein biosynthesis (N-acyl transfer).</text>
</comment>
<dbReference type="InterPro" id="IPR004563">
    <property type="entry name" value="Apolipo_AcylTrfase"/>
</dbReference>
<dbReference type="AlphaFoldDB" id="A0A9E5JK52"/>
<comment type="catalytic activity">
    <reaction evidence="8">
        <text>N-terminal S-1,2-diacyl-sn-glyceryl-L-cysteinyl-[lipoprotein] + a glycerophospholipid = N-acyl-S-1,2-diacyl-sn-glyceryl-L-cysteinyl-[lipoprotein] + a 2-acyl-sn-glycero-3-phospholipid + H(+)</text>
        <dbReference type="Rhea" id="RHEA:48228"/>
        <dbReference type="Rhea" id="RHEA-COMP:14681"/>
        <dbReference type="Rhea" id="RHEA-COMP:14684"/>
        <dbReference type="ChEBI" id="CHEBI:15378"/>
        <dbReference type="ChEBI" id="CHEBI:136912"/>
        <dbReference type="ChEBI" id="CHEBI:140656"/>
        <dbReference type="ChEBI" id="CHEBI:140657"/>
        <dbReference type="ChEBI" id="CHEBI:140660"/>
        <dbReference type="EC" id="2.3.1.269"/>
    </reaction>
</comment>
<feature type="transmembrane region" description="Helical" evidence="8">
    <location>
        <begin position="207"/>
        <end position="227"/>
    </location>
</feature>
<keyword evidence="5 8" id="KW-1133">Transmembrane helix</keyword>
<dbReference type="EC" id="2.3.1.269" evidence="8"/>
<dbReference type="PANTHER" id="PTHR38686">
    <property type="entry name" value="APOLIPOPROTEIN N-ACYLTRANSFERASE"/>
    <property type="match status" value="1"/>
</dbReference>
<evidence type="ECO:0000313" key="11">
    <source>
        <dbReference type="Proteomes" id="UP000818266"/>
    </source>
</evidence>
<name>A0A9E5JK52_9MICO</name>
<dbReference type="PROSITE" id="PS50263">
    <property type="entry name" value="CN_HYDROLASE"/>
    <property type="match status" value="1"/>
</dbReference>
<keyword evidence="3 8" id="KW-0808">Transferase</keyword>
<feature type="transmembrane region" description="Helical" evidence="8">
    <location>
        <begin position="68"/>
        <end position="91"/>
    </location>
</feature>
<dbReference type="InterPro" id="IPR003010">
    <property type="entry name" value="C-N_Hydrolase"/>
</dbReference>
<dbReference type="RefSeq" id="WP_152582786.1">
    <property type="nucleotide sequence ID" value="NZ_JAVJPO010000010.1"/>
</dbReference>
<dbReference type="GO" id="GO:0042158">
    <property type="term" value="P:lipoprotein biosynthetic process"/>
    <property type="evidence" value="ECO:0007669"/>
    <property type="project" value="UniProtKB-UniRule"/>
</dbReference>
<comment type="function">
    <text evidence="8">Catalyzes the phospholipid dependent N-acylation of the N-terminal cysteine of apolipoprotein, the last step in lipoprotein maturation.</text>
</comment>
<dbReference type="GO" id="GO:0016410">
    <property type="term" value="F:N-acyltransferase activity"/>
    <property type="evidence" value="ECO:0007669"/>
    <property type="project" value="UniProtKB-UniRule"/>
</dbReference>
<comment type="subcellular location">
    <subcellularLocation>
        <location evidence="1 8">Cell membrane</location>
        <topology evidence="1 8">Multi-pass membrane protein</topology>
    </subcellularLocation>
</comment>
<dbReference type="InterPro" id="IPR036526">
    <property type="entry name" value="C-N_Hydrolase_sf"/>
</dbReference>
<sequence length="520" mass="55176">MTHGTTAPAPRASAWSLPAAPRLPLALAMGALGGWMTDLGFPDGAAWPLTIVGVALVLASLRGRSVGGALLVGAVSGFAFYGTLIEWLTIYLGVVPWLALTLAQVFFTSLGAVVITLAWRWVPRAWPGTAGRLLLTPVIVAGAWTLREAVSSTFPFGGFAWGRLAHSQAEGPLGHWAAWIGFSGLTWLLATLAALLVVVAIESREGVLRRSILVVGVTATALVWPAFPVTVTGTTTVAAVQGNSDAGLFAGREPGDILQDHYDATVPLFDTGLDLDMVVWPENASDLDPLRSELSAAVLDQVSDRLDAPVVVGTITVDGDETFNSALLWRDGESAIDQYDKVRPVPFAEYLPAREFFYPLAPDLFDLVPRDYAFGQRDTVFDIDGVIAGIAICFDIVDDDLLQRMVDEGAQVLLAPTNNADFGRTDQSVQQLGIARLRAIEQGRSLVNASTVGASAIVAPDGSTIDDLPLFEKGTMVAEVPLSDTITPAHALGRTVEWFAILLTLASIAIAGVSARRERA</sequence>
<dbReference type="Gene3D" id="3.60.110.10">
    <property type="entry name" value="Carbon-nitrogen hydrolase"/>
    <property type="match status" value="1"/>
</dbReference>
<dbReference type="PANTHER" id="PTHR38686:SF1">
    <property type="entry name" value="APOLIPOPROTEIN N-ACYLTRANSFERASE"/>
    <property type="match status" value="1"/>
</dbReference>
<dbReference type="GO" id="GO:0005886">
    <property type="term" value="C:plasma membrane"/>
    <property type="evidence" value="ECO:0007669"/>
    <property type="project" value="UniProtKB-SubCell"/>
</dbReference>
<keyword evidence="4 8" id="KW-0812">Transmembrane</keyword>
<feature type="transmembrane region" description="Helical" evidence="8">
    <location>
        <begin position="97"/>
        <end position="122"/>
    </location>
</feature>
<protein>
    <recommendedName>
        <fullName evidence="8">Apolipoprotein N-acyltransferase</fullName>
        <shortName evidence="8">ALP N-acyltransferase</shortName>
        <ecNumber evidence="8">2.3.1.269</ecNumber>
    </recommendedName>
</protein>
<dbReference type="Pfam" id="PF00795">
    <property type="entry name" value="CN_hydrolase"/>
    <property type="match status" value="1"/>
</dbReference>
<dbReference type="Proteomes" id="UP000818266">
    <property type="component" value="Unassembled WGS sequence"/>
</dbReference>
<dbReference type="HAMAP" id="MF_01148">
    <property type="entry name" value="Lnt"/>
    <property type="match status" value="1"/>
</dbReference>
<evidence type="ECO:0000256" key="3">
    <source>
        <dbReference type="ARBA" id="ARBA00022679"/>
    </source>
</evidence>
<keyword evidence="7 8" id="KW-0012">Acyltransferase</keyword>
<feature type="domain" description="CN hydrolase" evidence="9">
    <location>
        <begin position="235"/>
        <end position="482"/>
    </location>
</feature>
<evidence type="ECO:0000313" key="10">
    <source>
        <dbReference type="EMBL" id="NHF61868.1"/>
    </source>
</evidence>
<keyword evidence="6 8" id="KW-0472">Membrane</keyword>
<feature type="transmembrane region" description="Helical" evidence="8">
    <location>
        <begin position="176"/>
        <end position="200"/>
    </location>
</feature>
<evidence type="ECO:0000256" key="8">
    <source>
        <dbReference type="HAMAP-Rule" id="MF_01148"/>
    </source>
</evidence>
<comment type="similarity">
    <text evidence="8">Belongs to the CN hydrolase family. Apolipoprotein N-acyltransferase subfamily.</text>
</comment>
<evidence type="ECO:0000256" key="2">
    <source>
        <dbReference type="ARBA" id="ARBA00022475"/>
    </source>
</evidence>
<evidence type="ECO:0000256" key="6">
    <source>
        <dbReference type="ARBA" id="ARBA00023136"/>
    </source>
</evidence>
<comment type="caution">
    <text evidence="10">The sequence shown here is derived from an EMBL/GenBank/DDBJ whole genome shotgun (WGS) entry which is preliminary data.</text>
</comment>
<evidence type="ECO:0000256" key="4">
    <source>
        <dbReference type="ARBA" id="ARBA00022692"/>
    </source>
</evidence>
<gene>
    <name evidence="8 10" type="primary">lnt</name>
    <name evidence="10" type="ORF">FK219_001200</name>
</gene>
<feature type="transmembrane region" description="Helical" evidence="8">
    <location>
        <begin position="134"/>
        <end position="156"/>
    </location>
</feature>
<evidence type="ECO:0000256" key="1">
    <source>
        <dbReference type="ARBA" id="ARBA00004651"/>
    </source>
</evidence>
<keyword evidence="2 8" id="KW-1003">Cell membrane</keyword>
<dbReference type="CDD" id="cd07571">
    <property type="entry name" value="ALP_N-acyl_transferase"/>
    <property type="match status" value="1"/>
</dbReference>
<feature type="transmembrane region" description="Helical" evidence="8">
    <location>
        <begin position="498"/>
        <end position="515"/>
    </location>
</feature>
<proteinExistence type="inferred from homology"/>
<keyword evidence="11" id="KW-1185">Reference proteome</keyword>
<evidence type="ECO:0000259" key="9">
    <source>
        <dbReference type="PROSITE" id="PS50263"/>
    </source>
</evidence>
<reference evidence="10 11" key="1">
    <citation type="submission" date="2019-06" db="EMBL/GenBank/DDBJ databases">
        <authorList>
            <person name="De-Chao Zhang Q."/>
        </authorList>
    </citation>
    <scope>NUCLEOTIDE SEQUENCE [LARGE SCALE GENOMIC DNA]</scope>
    <source>
        <strain evidence="10 11">KN1116</strain>
    </source>
</reference>
<reference evidence="10 11" key="2">
    <citation type="submission" date="2020-03" db="EMBL/GenBank/DDBJ databases">
        <title>Chryseoglobus sp. isolated from a deep-sea seamount.</title>
        <authorList>
            <person name="Zhang D.-C."/>
        </authorList>
    </citation>
    <scope>NUCLEOTIDE SEQUENCE [LARGE SCALE GENOMIC DNA]</scope>
    <source>
        <strain evidence="10 11">KN1116</strain>
    </source>
</reference>
<dbReference type="InterPro" id="IPR045378">
    <property type="entry name" value="LNT_N"/>
</dbReference>